<keyword evidence="1" id="KW-1133">Transmembrane helix</keyword>
<dbReference type="Pfam" id="PF10833">
    <property type="entry name" value="DUF2572"/>
    <property type="match status" value="1"/>
</dbReference>
<dbReference type="InterPro" id="IPR022543">
    <property type="entry name" value="DUF2572"/>
</dbReference>
<organism evidence="2 3">
    <name type="scientific">Pasteurella canis</name>
    <dbReference type="NCBI Taxonomy" id="753"/>
    <lineage>
        <taxon>Bacteria</taxon>
        <taxon>Pseudomonadati</taxon>
        <taxon>Pseudomonadota</taxon>
        <taxon>Gammaproteobacteria</taxon>
        <taxon>Pasteurellales</taxon>
        <taxon>Pasteurellaceae</taxon>
        <taxon>Pasteurella</taxon>
    </lineage>
</organism>
<evidence type="ECO:0000256" key="1">
    <source>
        <dbReference type="SAM" id="Phobius"/>
    </source>
</evidence>
<proteinExistence type="predicted"/>
<sequence length="221" mass="25755">MKAQSGIVTLSILLLLSGILIMFLFVNEDLLRLYLIQTQQYKYYIKQSLNLQIDSSREKYNLCKNLPLNLNKNAHKLEFVSPSLEDEYAQYVWCSRLSLFKAVPHSALNEQKFDYFIQRENIPIFSAHFSSNHLNISQFYWFTAKQNEWELSGNKNAVVIAEGDLHIKGKGKITGTVITAGKLTLDPTIQVSYRKTTVEYWQTQLSHWRLVEKSWHDFKAL</sequence>
<keyword evidence="1" id="KW-0472">Membrane</keyword>
<evidence type="ECO:0000313" key="3">
    <source>
        <dbReference type="Proteomes" id="UP000254704"/>
    </source>
</evidence>
<keyword evidence="1" id="KW-0812">Transmembrane</keyword>
<dbReference type="AlphaFoldDB" id="A0A379ESL0"/>
<protein>
    <submittedName>
        <fullName evidence="2">Membrane protein</fullName>
    </submittedName>
</protein>
<name>A0A379ESL0_9PAST</name>
<accession>A0A379ESL0</accession>
<dbReference type="EMBL" id="UGTV01000015">
    <property type="protein sequence ID" value="SUC09147.1"/>
    <property type="molecule type" value="Genomic_DNA"/>
</dbReference>
<reference evidence="2 3" key="1">
    <citation type="submission" date="2018-06" db="EMBL/GenBank/DDBJ databases">
        <authorList>
            <consortium name="Pathogen Informatics"/>
            <person name="Doyle S."/>
        </authorList>
    </citation>
    <scope>NUCLEOTIDE SEQUENCE [LARGE SCALE GENOMIC DNA]</scope>
    <source>
        <strain evidence="2 3">NCTC11621</strain>
    </source>
</reference>
<gene>
    <name evidence="2" type="ORF">NCTC11621_00399</name>
</gene>
<evidence type="ECO:0000313" key="2">
    <source>
        <dbReference type="EMBL" id="SUC09147.1"/>
    </source>
</evidence>
<dbReference type="Proteomes" id="UP000254704">
    <property type="component" value="Unassembled WGS sequence"/>
</dbReference>
<feature type="transmembrane region" description="Helical" evidence="1">
    <location>
        <begin position="6"/>
        <end position="26"/>
    </location>
</feature>